<evidence type="ECO:0000256" key="5">
    <source>
        <dbReference type="ARBA" id="ARBA00022989"/>
    </source>
</evidence>
<keyword evidence="4 7" id="KW-0812">Transmembrane</keyword>
<name>A0ABW0I058_9BACL</name>
<dbReference type="InterPro" id="IPR000515">
    <property type="entry name" value="MetI-like"/>
</dbReference>
<evidence type="ECO:0000256" key="1">
    <source>
        <dbReference type="ARBA" id="ARBA00004651"/>
    </source>
</evidence>
<dbReference type="Gene3D" id="1.10.3720.10">
    <property type="entry name" value="MetI-like"/>
    <property type="match status" value="1"/>
</dbReference>
<keyword evidence="5 7" id="KW-1133">Transmembrane helix</keyword>
<comment type="subcellular location">
    <subcellularLocation>
        <location evidence="1 7">Cell membrane</location>
        <topology evidence="1 7">Multi-pass membrane protein</topology>
    </subcellularLocation>
</comment>
<dbReference type="InterPro" id="IPR035906">
    <property type="entry name" value="MetI-like_sf"/>
</dbReference>
<feature type="transmembrane region" description="Helical" evidence="7">
    <location>
        <begin position="106"/>
        <end position="132"/>
    </location>
</feature>
<proteinExistence type="inferred from homology"/>
<keyword evidence="3" id="KW-1003">Cell membrane</keyword>
<feature type="transmembrane region" description="Helical" evidence="7">
    <location>
        <begin position="41"/>
        <end position="59"/>
    </location>
</feature>
<dbReference type="PANTHER" id="PTHR43744:SF8">
    <property type="entry name" value="SN-GLYCEROL-3-PHOSPHATE TRANSPORT SYSTEM PERMEASE PROTEIN UGPE"/>
    <property type="match status" value="1"/>
</dbReference>
<feature type="transmembrane region" description="Helical" evidence="7">
    <location>
        <begin position="144"/>
        <end position="165"/>
    </location>
</feature>
<dbReference type="CDD" id="cd06261">
    <property type="entry name" value="TM_PBP2"/>
    <property type="match status" value="1"/>
</dbReference>
<feature type="transmembrane region" description="Helical" evidence="7">
    <location>
        <begin position="177"/>
        <end position="200"/>
    </location>
</feature>
<dbReference type="SUPFAM" id="SSF161098">
    <property type="entry name" value="MetI-like"/>
    <property type="match status" value="1"/>
</dbReference>
<feature type="transmembrane region" description="Helical" evidence="7">
    <location>
        <begin position="221"/>
        <end position="246"/>
    </location>
</feature>
<dbReference type="PROSITE" id="PS50928">
    <property type="entry name" value="ABC_TM1"/>
    <property type="match status" value="1"/>
</dbReference>
<dbReference type="RefSeq" id="WP_378137407.1">
    <property type="nucleotide sequence ID" value="NZ_JBHSMI010000042.1"/>
</dbReference>
<protein>
    <submittedName>
        <fullName evidence="9">Carbohydrate ABC transporter permease</fullName>
    </submittedName>
</protein>
<evidence type="ECO:0000256" key="4">
    <source>
        <dbReference type="ARBA" id="ARBA00022692"/>
    </source>
</evidence>
<organism evidence="9 10">
    <name type="scientific">Cohnella soli</name>
    <dbReference type="NCBI Taxonomy" id="425005"/>
    <lineage>
        <taxon>Bacteria</taxon>
        <taxon>Bacillati</taxon>
        <taxon>Bacillota</taxon>
        <taxon>Bacilli</taxon>
        <taxon>Bacillales</taxon>
        <taxon>Paenibacillaceae</taxon>
        <taxon>Cohnella</taxon>
    </lineage>
</organism>
<evidence type="ECO:0000256" key="2">
    <source>
        <dbReference type="ARBA" id="ARBA00022448"/>
    </source>
</evidence>
<comment type="similarity">
    <text evidence="7">Belongs to the binding-protein-dependent transport system permease family.</text>
</comment>
<keyword evidence="6 7" id="KW-0472">Membrane</keyword>
<evidence type="ECO:0000256" key="3">
    <source>
        <dbReference type="ARBA" id="ARBA00022475"/>
    </source>
</evidence>
<comment type="caution">
    <text evidence="9">The sequence shown here is derived from an EMBL/GenBank/DDBJ whole genome shotgun (WGS) entry which is preliminary data.</text>
</comment>
<evidence type="ECO:0000256" key="6">
    <source>
        <dbReference type="ARBA" id="ARBA00023136"/>
    </source>
</evidence>
<reference evidence="10" key="1">
    <citation type="journal article" date="2019" name="Int. J. Syst. Evol. Microbiol.">
        <title>The Global Catalogue of Microorganisms (GCM) 10K type strain sequencing project: providing services to taxonomists for standard genome sequencing and annotation.</title>
        <authorList>
            <consortium name="The Broad Institute Genomics Platform"/>
            <consortium name="The Broad Institute Genome Sequencing Center for Infectious Disease"/>
            <person name="Wu L."/>
            <person name="Ma J."/>
        </authorList>
    </citation>
    <scope>NUCLEOTIDE SEQUENCE [LARGE SCALE GENOMIC DNA]</scope>
    <source>
        <strain evidence="10">CGMCC 1.18575</strain>
    </source>
</reference>
<sequence>MKSGISAKLRAARIGLASKRTQRRVKRIRFWLLGREINNGLIFKLFMYAIFITTSYIYMNPILRMMVKMVMSVKDLLDPTVSWIPSSIYLGHLETAWHLLKYEKTVIISVIISVTVAVFHCISCGLAGYALARLEVPLKKLITFLLIVAFIIPPQVIVLPTIIAYNELNLSNSLITLVIPALFGFGMKGAMFVIIYRQFFMTQPKELEEAAKIDGASVFRFYLKVMFPLSKPAMLVVFLFSFVWTWNDTYLPRMFLTAAQDVPLAVEMSRLGGSVSEFILKYDLPLYMAEPIRMAASFLTILPPLLIYFFAQRHFTESVERTGLVE</sequence>
<dbReference type="Pfam" id="PF00528">
    <property type="entry name" value="BPD_transp_1"/>
    <property type="match status" value="1"/>
</dbReference>
<evidence type="ECO:0000313" key="10">
    <source>
        <dbReference type="Proteomes" id="UP001596113"/>
    </source>
</evidence>
<evidence type="ECO:0000313" key="9">
    <source>
        <dbReference type="EMBL" id="MFC5405796.1"/>
    </source>
</evidence>
<accession>A0ABW0I058</accession>
<keyword evidence="2 7" id="KW-0813">Transport</keyword>
<dbReference type="EMBL" id="JBHSMI010000042">
    <property type="protein sequence ID" value="MFC5405796.1"/>
    <property type="molecule type" value="Genomic_DNA"/>
</dbReference>
<feature type="transmembrane region" description="Helical" evidence="7">
    <location>
        <begin position="292"/>
        <end position="311"/>
    </location>
</feature>
<evidence type="ECO:0000256" key="7">
    <source>
        <dbReference type="RuleBase" id="RU363032"/>
    </source>
</evidence>
<evidence type="ECO:0000259" key="8">
    <source>
        <dbReference type="PROSITE" id="PS50928"/>
    </source>
</evidence>
<dbReference type="Proteomes" id="UP001596113">
    <property type="component" value="Unassembled WGS sequence"/>
</dbReference>
<feature type="domain" description="ABC transmembrane type-1" evidence="8">
    <location>
        <begin position="106"/>
        <end position="311"/>
    </location>
</feature>
<keyword evidence="10" id="KW-1185">Reference proteome</keyword>
<dbReference type="PANTHER" id="PTHR43744">
    <property type="entry name" value="ABC TRANSPORTER PERMEASE PROTEIN MG189-RELATED-RELATED"/>
    <property type="match status" value="1"/>
</dbReference>
<gene>
    <name evidence="9" type="ORF">ACFPOF_23885</name>
</gene>